<evidence type="ECO:0000313" key="4">
    <source>
        <dbReference type="RefSeq" id="XP_013390114.1"/>
    </source>
</evidence>
<dbReference type="Pfam" id="PF13202">
    <property type="entry name" value="EF-hand_5"/>
    <property type="match status" value="1"/>
</dbReference>
<dbReference type="Gene3D" id="1.10.238.10">
    <property type="entry name" value="EF-hand"/>
    <property type="match status" value="1"/>
</dbReference>
<keyword evidence="1" id="KW-0106">Calcium</keyword>
<dbReference type="InParanoid" id="A0A1S3HYG2"/>
<accession>A0A1S3HYG2</accession>
<gene>
    <name evidence="4" type="primary">LOC106158601</name>
</gene>
<dbReference type="InterPro" id="IPR011992">
    <property type="entry name" value="EF-hand-dom_pair"/>
</dbReference>
<dbReference type="GO" id="GO:0005509">
    <property type="term" value="F:calcium ion binding"/>
    <property type="evidence" value="ECO:0007669"/>
    <property type="project" value="InterPro"/>
</dbReference>
<dbReference type="OrthoDB" id="427950at2759"/>
<evidence type="ECO:0000313" key="3">
    <source>
        <dbReference type="Proteomes" id="UP000085678"/>
    </source>
</evidence>
<dbReference type="AlphaFoldDB" id="A0A1S3HYG2"/>
<sequence length="186" mass="21959">MAQLDIVQDSNEDFTPYWVSKFRKQFDIFDVNQDGVVTEEEHTVATTERAKRVLPSWRAKAVYGVMTMSYHTWWSNEYTDFKTFITFDDWIQSFEKDNGYTSDEVVEFALDFFHIVDVNCNEELTLKEYSKFLDIFRNTADIQVIFRAIDRDRNNVIDVKEFSYGMKHFVYDEAADSAAYIFGSRG</sequence>
<dbReference type="InterPro" id="IPR002048">
    <property type="entry name" value="EF_hand_dom"/>
</dbReference>
<dbReference type="SUPFAM" id="SSF47473">
    <property type="entry name" value="EF-hand"/>
    <property type="match status" value="1"/>
</dbReference>
<dbReference type="Pfam" id="PF13833">
    <property type="entry name" value="EF-hand_8"/>
    <property type="match status" value="1"/>
</dbReference>
<name>A0A1S3HYG2_LINAN</name>
<feature type="domain" description="EF-hand" evidence="2">
    <location>
        <begin position="17"/>
        <end position="52"/>
    </location>
</feature>
<dbReference type="SMART" id="SM00054">
    <property type="entry name" value="EFh"/>
    <property type="match status" value="3"/>
</dbReference>
<dbReference type="Proteomes" id="UP000085678">
    <property type="component" value="Unplaced"/>
</dbReference>
<organism evidence="3 4">
    <name type="scientific">Lingula anatina</name>
    <name type="common">Brachiopod</name>
    <name type="synonym">Lingula unguis</name>
    <dbReference type="NCBI Taxonomy" id="7574"/>
    <lineage>
        <taxon>Eukaryota</taxon>
        <taxon>Metazoa</taxon>
        <taxon>Spiralia</taxon>
        <taxon>Lophotrochozoa</taxon>
        <taxon>Brachiopoda</taxon>
        <taxon>Linguliformea</taxon>
        <taxon>Lingulata</taxon>
        <taxon>Lingulida</taxon>
        <taxon>Linguloidea</taxon>
        <taxon>Lingulidae</taxon>
        <taxon>Lingula</taxon>
    </lineage>
</organism>
<dbReference type="PROSITE" id="PS00018">
    <property type="entry name" value="EF_HAND_1"/>
    <property type="match status" value="1"/>
</dbReference>
<evidence type="ECO:0000256" key="1">
    <source>
        <dbReference type="ARBA" id="ARBA00022837"/>
    </source>
</evidence>
<proteinExistence type="predicted"/>
<dbReference type="GeneID" id="106158601"/>
<feature type="domain" description="EF-hand" evidence="2">
    <location>
        <begin position="137"/>
        <end position="172"/>
    </location>
</feature>
<protein>
    <submittedName>
        <fullName evidence="4">Aequorin-2-like</fullName>
    </submittedName>
</protein>
<reference evidence="4" key="1">
    <citation type="submission" date="2025-08" db="UniProtKB">
        <authorList>
            <consortium name="RefSeq"/>
        </authorList>
    </citation>
    <scope>IDENTIFICATION</scope>
    <source>
        <tissue evidence="4">Gonads</tissue>
    </source>
</reference>
<dbReference type="KEGG" id="lak:106158601"/>
<dbReference type="InterPro" id="IPR018247">
    <property type="entry name" value="EF_Hand_1_Ca_BS"/>
</dbReference>
<dbReference type="PROSITE" id="PS50222">
    <property type="entry name" value="EF_HAND_2"/>
    <property type="match status" value="2"/>
</dbReference>
<dbReference type="RefSeq" id="XP_013390114.1">
    <property type="nucleotide sequence ID" value="XM_013534660.1"/>
</dbReference>
<keyword evidence="3" id="KW-1185">Reference proteome</keyword>
<evidence type="ECO:0000259" key="2">
    <source>
        <dbReference type="PROSITE" id="PS50222"/>
    </source>
</evidence>